<feature type="compositionally biased region" description="Polar residues" evidence="1">
    <location>
        <begin position="136"/>
        <end position="147"/>
    </location>
</feature>
<comment type="caution">
    <text evidence="2">The sequence shown here is derived from an EMBL/GenBank/DDBJ whole genome shotgun (WGS) entry which is preliminary data.</text>
</comment>
<protein>
    <recommendedName>
        <fullName evidence="4">WXG100 family type VII secretion target</fullName>
    </recommendedName>
</protein>
<keyword evidence="3" id="KW-1185">Reference proteome</keyword>
<proteinExistence type="predicted"/>
<evidence type="ECO:0000256" key="1">
    <source>
        <dbReference type="SAM" id="MobiDB-lite"/>
    </source>
</evidence>
<sequence length="147" mass="15721">MSEPSVNYDQVAEFSVAPDMIAEHGRQILNLADEAAHSIMRIVDSFKRVEVGWAGDTKKEVKDFNDRWAAVMTELFGTEKDPEKGILPAMAGGVQGVAGLFSATERAIVDSFGQFLGALSATGSDGDSDTPPPSITDATKTAVTEQW</sequence>
<reference evidence="2 3" key="1">
    <citation type="submission" date="2024-09" db="EMBL/GenBank/DDBJ databases">
        <authorList>
            <person name="Sun Q."/>
            <person name="Mori K."/>
        </authorList>
    </citation>
    <scope>NUCLEOTIDE SEQUENCE [LARGE SCALE GENOMIC DNA]</scope>
    <source>
        <strain evidence="2 3">TBRC 0563</strain>
    </source>
</reference>
<evidence type="ECO:0000313" key="3">
    <source>
        <dbReference type="Proteomes" id="UP001589627"/>
    </source>
</evidence>
<evidence type="ECO:0008006" key="4">
    <source>
        <dbReference type="Google" id="ProtNLM"/>
    </source>
</evidence>
<gene>
    <name evidence="2" type="ORF">ACFFNX_05900</name>
</gene>
<organism evidence="2 3">
    <name type="scientific">Actinoallomurus acaciae</name>
    <dbReference type="NCBI Taxonomy" id="502577"/>
    <lineage>
        <taxon>Bacteria</taxon>
        <taxon>Bacillati</taxon>
        <taxon>Actinomycetota</taxon>
        <taxon>Actinomycetes</taxon>
        <taxon>Streptosporangiales</taxon>
        <taxon>Thermomonosporaceae</taxon>
        <taxon>Actinoallomurus</taxon>
    </lineage>
</organism>
<dbReference type="EMBL" id="JBHLZP010000026">
    <property type="protein sequence ID" value="MFB9831717.1"/>
    <property type="molecule type" value="Genomic_DNA"/>
</dbReference>
<dbReference type="Proteomes" id="UP001589627">
    <property type="component" value="Unassembled WGS sequence"/>
</dbReference>
<dbReference type="RefSeq" id="WP_378196365.1">
    <property type="nucleotide sequence ID" value="NZ_JBHLZP010000026.1"/>
</dbReference>
<name>A0ABV5Y9L1_9ACTN</name>
<evidence type="ECO:0000313" key="2">
    <source>
        <dbReference type="EMBL" id="MFB9831717.1"/>
    </source>
</evidence>
<accession>A0ABV5Y9L1</accession>
<feature type="region of interest" description="Disordered" evidence="1">
    <location>
        <begin position="122"/>
        <end position="147"/>
    </location>
</feature>